<name>A0A1I3T0V7_9PLAN</name>
<gene>
    <name evidence="3" type="ORF">SAMN05421753_1276</name>
</gene>
<keyword evidence="4" id="KW-1185">Reference proteome</keyword>
<keyword evidence="1" id="KW-1133">Transmembrane helix</keyword>
<dbReference type="EMBL" id="FOQD01000027">
    <property type="protein sequence ID" value="SFJ64704.1"/>
    <property type="molecule type" value="Genomic_DNA"/>
</dbReference>
<dbReference type="OrthoDB" id="270546at2"/>
<sequence length="348" mass="38879">MYPFPRYSVGPPPPSLVGICAVGSLILLLIVGVWLLRRKRRPQFYDAIIWMVCGFIATMAFWWMTQVAVSFHSEFAPVVIGQWAIVAAGIIASLKRISRPAESPWETFLYWFFPFLFSGGIGWCLFVPAAVNERPSRRSACKNNLKQIGLALYNYYDTQESFPLHAGGKPPHSWRVAILPYVDQTELYNNYDKDEAWDSEKNFPIAKTHLQAYQCPSTWPQHETVTSTGAYLTSYAVAVGPKAIFEADRTRTIKEIPDGLSNTAMVVEACGQQIIWSEPRDLPLETTPIGINLPGKEEFRSEGMLSGYHAGGVHVLVADGTVRFVSLETSPEVLNKLLQADDGPPDDF</sequence>
<keyword evidence="1" id="KW-0812">Transmembrane</keyword>
<reference evidence="4" key="1">
    <citation type="submission" date="2016-10" db="EMBL/GenBank/DDBJ databases">
        <authorList>
            <person name="Varghese N."/>
            <person name="Submissions S."/>
        </authorList>
    </citation>
    <scope>NUCLEOTIDE SEQUENCE [LARGE SCALE GENOMIC DNA]</scope>
    <source>
        <strain evidence="4">DSM 26348</strain>
    </source>
</reference>
<organism evidence="3 4">
    <name type="scientific">Planctomicrobium piriforme</name>
    <dbReference type="NCBI Taxonomy" id="1576369"/>
    <lineage>
        <taxon>Bacteria</taxon>
        <taxon>Pseudomonadati</taxon>
        <taxon>Planctomycetota</taxon>
        <taxon>Planctomycetia</taxon>
        <taxon>Planctomycetales</taxon>
        <taxon>Planctomycetaceae</taxon>
        <taxon>Planctomicrobium</taxon>
    </lineage>
</organism>
<evidence type="ECO:0000313" key="4">
    <source>
        <dbReference type="Proteomes" id="UP000199518"/>
    </source>
</evidence>
<feature type="transmembrane region" description="Helical" evidence="1">
    <location>
        <begin position="109"/>
        <end position="131"/>
    </location>
</feature>
<dbReference type="CDD" id="cd12087">
    <property type="entry name" value="TM_EGFR-like"/>
    <property type="match status" value="1"/>
</dbReference>
<feature type="transmembrane region" description="Helical" evidence="1">
    <location>
        <begin position="75"/>
        <end position="97"/>
    </location>
</feature>
<keyword evidence="1" id="KW-0472">Membrane</keyword>
<dbReference type="Pfam" id="PF07596">
    <property type="entry name" value="SBP_bac_10"/>
    <property type="match status" value="1"/>
</dbReference>
<accession>A0A1I3T0V7</accession>
<dbReference type="AlphaFoldDB" id="A0A1I3T0V7"/>
<feature type="transmembrane region" description="Helical" evidence="1">
    <location>
        <begin position="48"/>
        <end position="69"/>
    </location>
</feature>
<evidence type="ECO:0000256" key="1">
    <source>
        <dbReference type="SAM" id="Phobius"/>
    </source>
</evidence>
<feature type="domain" description="DUF1559" evidence="2">
    <location>
        <begin position="136"/>
        <end position="271"/>
    </location>
</feature>
<dbReference type="InterPro" id="IPR011453">
    <property type="entry name" value="DUF1559"/>
</dbReference>
<feature type="transmembrane region" description="Helical" evidence="1">
    <location>
        <begin position="15"/>
        <end position="36"/>
    </location>
</feature>
<dbReference type="PANTHER" id="PTHR30093:SF2">
    <property type="entry name" value="TYPE II SECRETION SYSTEM PROTEIN H"/>
    <property type="match status" value="1"/>
</dbReference>
<evidence type="ECO:0000313" key="3">
    <source>
        <dbReference type="EMBL" id="SFJ64704.1"/>
    </source>
</evidence>
<dbReference type="PANTHER" id="PTHR30093">
    <property type="entry name" value="GENERAL SECRETION PATHWAY PROTEIN G"/>
    <property type="match status" value="1"/>
</dbReference>
<evidence type="ECO:0000259" key="2">
    <source>
        <dbReference type="Pfam" id="PF07596"/>
    </source>
</evidence>
<protein>
    <recommendedName>
        <fullName evidence="2">DUF1559 domain-containing protein</fullName>
    </recommendedName>
</protein>
<dbReference type="Proteomes" id="UP000199518">
    <property type="component" value="Unassembled WGS sequence"/>
</dbReference>
<proteinExistence type="predicted"/>
<dbReference type="RefSeq" id="WP_092056995.1">
    <property type="nucleotide sequence ID" value="NZ_FOQD01000027.1"/>
</dbReference>